<name>A0A8G0ZYG6_9RHOB</name>
<dbReference type="Proteomes" id="UP000826300">
    <property type="component" value="Chromosome"/>
</dbReference>
<gene>
    <name evidence="2" type="ORF">JO391_02760</name>
</gene>
<dbReference type="EMBL" id="CP069370">
    <property type="protein sequence ID" value="QYZ70464.1"/>
    <property type="molecule type" value="Genomic_DNA"/>
</dbReference>
<feature type="chain" id="PRO_5034241591" description="DUF1444 family protein" evidence="1">
    <location>
        <begin position="25"/>
        <end position="303"/>
    </location>
</feature>
<evidence type="ECO:0000313" key="3">
    <source>
        <dbReference type="Proteomes" id="UP000826300"/>
    </source>
</evidence>
<dbReference type="KEGG" id="nsm:JO391_02760"/>
<keyword evidence="3" id="KW-1185">Reference proteome</keyword>
<keyword evidence="1" id="KW-0732">Signal</keyword>
<evidence type="ECO:0008006" key="4">
    <source>
        <dbReference type="Google" id="ProtNLM"/>
    </source>
</evidence>
<reference evidence="2" key="1">
    <citation type="submission" date="2021-02" db="EMBL/GenBank/DDBJ databases">
        <title>Rhodobacter shimadae sp. nov., an aerobic anoxygenic phototrophic bacterium isolated from a hot spring.</title>
        <authorList>
            <person name="Muramatsu S."/>
            <person name="Haruta S."/>
            <person name="Hirose S."/>
            <person name="Hanada S."/>
        </authorList>
    </citation>
    <scope>NUCLEOTIDE SEQUENCE</scope>
    <source>
        <strain evidence="2">N10</strain>
    </source>
</reference>
<accession>A0A8G0ZYG6</accession>
<evidence type="ECO:0000256" key="1">
    <source>
        <dbReference type="SAM" id="SignalP"/>
    </source>
</evidence>
<proteinExistence type="predicted"/>
<protein>
    <recommendedName>
        <fullName evidence="4">DUF1444 family protein</fullName>
    </recommendedName>
</protein>
<organism evidence="2 3">
    <name type="scientific">Neotabrizicola shimadae</name>
    <dbReference type="NCBI Taxonomy" id="2807096"/>
    <lineage>
        <taxon>Bacteria</taxon>
        <taxon>Pseudomonadati</taxon>
        <taxon>Pseudomonadota</taxon>
        <taxon>Alphaproteobacteria</taxon>
        <taxon>Rhodobacterales</taxon>
        <taxon>Paracoccaceae</taxon>
        <taxon>Neotabrizicola</taxon>
    </lineage>
</organism>
<evidence type="ECO:0000313" key="2">
    <source>
        <dbReference type="EMBL" id="QYZ70464.1"/>
    </source>
</evidence>
<dbReference type="AlphaFoldDB" id="A0A8G0ZYG6"/>
<dbReference type="RefSeq" id="WP_220662682.1">
    <property type="nucleotide sequence ID" value="NZ_CP069370.1"/>
</dbReference>
<feature type="signal peptide" evidence="1">
    <location>
        <begin position="1"/>
        <end position="24"/>
    </location>
</feature>
<sequence>MPRPPFRSAIAALVSAFLAGPAPADVQRPLDERATGRLVAEAIAEADPRLKVTFGATQATLTATRPDGRSHAFRLDEIHAQLRTAPNGATRSTLLDDYVAKELAIMDELAGGTAATGLQVLNAFDPEALLPILRPANSDASWQIPEASHLGFAGGLFILWIQDRTLQVGSFRMTPAPLSAHEARSLNLDKLDLQRLGLANLEGRLDRVTQAWDGRFLTLSLDGRFGSSLMLLPRYWQAMAQDAQVLTAAIPQDDALIVIANASAAELSELRRRITRSADAAGVRPLSTDLFRWTGSDWQVLPP</sequence>